<dbReference type="EMBL" id="BPVZ01000639">
    <property type="protein sequence ID" value="GKV52228.1"/>
    <property type="molecule type" value="Genomic_DNA"/>
</dbReference>
<name>A0AAV5MS42_9ROSI</name>
<accession>A0AAV5MS42</accession>
<reference evidence="2 3" key="1">
    <citation type="journal article" date="2021" name="Commun. Biol.">
        <title>The genome of Shorea leprosula (Dipterocarpaceae) highlights the ecological relevance of drought in aseasonal tropical rainforests.</title>
        <authorList>
            <person name="Ng K.K.S."/>
            <person name="Kobayashi M.J."/>
            <person name="Fawcett J.A."/>
            <person name="Hatakeyama M."/>
            <person name="Paape T."/>
            <person name="Ng C.H."/>
            <person name="Ang C.C."/>
            <person name="Tnah L.H."/>
            <person name="Lee C.T."/>
            <person name="Nishiyama T."/>
            <person name="Sese J."/>
            <person name="O'Brien M.J."/>
            <person name="Copetti D."/>
            <person name="Mohd Noor M.I."/>
            <person name="Ong R.C."/>
            <person name="Putra M."/>
            <person name="Sireger I.Z."/>
            <person name="Indrioko S."/>
            <person name="Kosugi Y."/>
            <person name="Izuno A."/>
            <person name="Isagi Y."/>
            <person name="Lee S.L."/>
            <person name="Shimizu K.K."/>
        </authorList>
    </citation>
    <scope>NUCLEOTIDE SEQUENCE [LARGE SCALE GENOMIC DNA]</scope>
    <source>
        <strain evidence="2">214</strain>
    </source>
</reference>
<gene>
    <name evidence="2" type="ORF">SLEP1_g58819</name>
</gene>
<evidence type="ECO:0000313" key="3">
    <source>
        <dbReference type="Proteomes" id="UP001054252"/>
    </source>
</evidence>
<keyword evidence="1" id="KW-1133">Transmembrane helix</keyword>
<evidence type="ECO:0000313" key="2">
    <source>
        <dbReference type="EMBL" id="GKV52228.1"/>
    </source>
</evidence>
<keyword evidence="1" id="KW-0812">Transmembrane</keyword>
<keyword evidence="3" id="KW-1185">Reference proteome</keyword>
<feature type="transmembrane region" description="Helical" evidence="1">
    <location>
        <begin position="33"/>
        <end position="50"/>
    </location>
</feature>
<dbReference type="AlphaFoldDB" id="A0AAV5MS42"/>
<keyword evidence="1" id="KW-0472">Membrane</keyword>
<dbReference type="Proteomes" id="UP001054252">
    <property type="component" value="Unassembled WGS sequence"/>
</dbReference>
<comment type="caution">
    <text evidence="2">The sequence shown here is derived from an EMBL/GenBank/DDBJ whole genome shotgun (WGS) entry which is preliminary data.</text>
</comment>
<proteinExistence type="predicted"/>
<evidence type="ECO:0000256" key="1">
    <source>
        <dbReference type="SAM" id="Phobius"/>
    </source>
</evidence>
<sequence length="62" mass="7184">MQPQSFQEQPEPHRLLQVLVRSRNFTEEGHRRFLLFGVIVYVIPGESLLADRVMAMMTGNRG</sequence>
<protein>
    <submittedName>
        <fullName evidence="2">Uncharacterized protein</fullName>
    </submittedName>
</protein>
<organism evidence="2 3">
    <name type="scientific">Rubroshorea leprosula</name>
    <dbReference type="NCBI Taxonomy" id="152421"/>
    <lineage>
        <taxon>Eukaryota</taxon>
        <taxon>Viridiplantae</taxon>
        <taxon>Streptophyta</taxon>
        <taxon>Embryophyta</taxon>
        <taxon>Tracheophyta</taxon>
        <taxon>Spermatophyta</taxon>
        <taxon>Magnoliopsida</taxon>
        <taxon>eudicotyledons</taxon>
        <taxon>Gunneridae</taxon>
        <taxon>Pentapetalae</taxon>
        <taxon>rosids</taxon>
        <taxon>malvids</taxon>
        <taxon>Malvales</taxon>
        <taxon>Dipterocarpaceae</taxon>
        <taxon>Rubroshorea</taxon>
    </lineage>
</organism>